<protein>
    <recommendedName>
        <fullName evidence="9">TspO protein</fullName>
    </recommendedName>
</protein>
<keyword evidence="5 6" id="KW-0472">Membrane</keyword>
<dbReference type="InterPro" id="IPR004307">
    <property type="entry name" value="TspO_MBR"/>
</dbReference>
<organism evidence="7 8">
    <name type="scientific">Caulobacter vibrioides (strain ATCC 19089 / CIP 103742 / CB 15)</name>
    <name type="common">Caulobacter crescentus</name>
    <dbReference type="NCBI Taxonomy" id="190650"/>
    <lineage>
        <taxon>Bacteria</taxon>
        <taxon>Pseudomonadati</taxon>
        <taxon>Pseudomonadota</taxon>
        <taxon>Alphaproteobacteria</taxon>
        <taxon>Caulobacterales</taxon>
        <taxon>Caulobacteraceae</taxon>
        <taxon>Caulobacter</taxon>
    </lineage>
</organism>
<dbReference type="EnsemblBacteria" id="AAK25222">
    <property type="protein sequence ID" value="AAK25222"/>
    <property type="gene ID" value="CC_3260"/>
</dbReference>
<evidence type="ECO:0000256" key="4">
    <source>
        <dbReference type="ARBA" id="ARBA00022989"/>
    </source>
</evidence>
<dbReference type="Proteomes" id="UP000001816">
    <property type="component" value="Chromosome"/>
</dbReference>
<keyword evidence="3 6" id="KW-0812">Transmembrane</keyword>
<evidence type="ECO:0000313" key="8">
    <source>
        <dbReference type="Proteomes" id="UP000001816"/>
    </source>
</evidence>
<evidence type="ECO:0000313" key="7">
    <source>
        <dbReference type="EMBL" id="AAK25222.1"/>
    </source>
</evidence>
<dbReference type="HOGENOM" id="CLU_1388077_0_0_5"/>
<dbReference type="STRING" id="190650.CC_3260"/>
<evidence type="ECO:0000256" key="6">
    <source>
        <dbReference type="SAM" id="Phobius"/>
    </source>
</evidence>
<proteinExistence type="inferred from homology"/>
<evidence type="ECO:0000256" key="2">
    <source>
        <dbReference type="ARBA" id="ARBA00007524"/>
    </source>
</evidence>
<dbReference type="GO" id="GO:0016020">
    <property type="term" value="C:membrane"/>
    <property type="evidence" value="ECO:0007669"/>
    <property type="project" value="UniProtKB-SubCell"/>
</dbReference>
<accession>Q9A3E4</accession>
<dbReference type="EMBL" id="AE005673">
    <property type="protein sequence ID" value="AAK25222.1"/>
    <property type="molecule type" value="Genomic_DNA"/>
</dbReference>
<dbReference type="SMR" id="Q9A3E4"/>
<dbReference type="PATRIC" id="fig|190650.5.peg.3266"/>
<comment type="similarity">
    <text evidence="2">Belongs to the TspO/BZRP family.</text>
</comment>
<comment type="subcellular location">
    <subcellularLocation>
        <location evidence="1">Membrane</location>
        <topology evidence="1">Multi-pass membrane protein</topology>
    </subcellularLocation>
</comment>
<keyword evidence="8" id="KW-1185">Reference proteome</keyword>
<dbReference type="BioCyc" id="CAULO:CC3260-MONOMER"/>
<keyword evidence="4 6" id="KW-1133">Transmembrane helix</keyword>
<dbReference type="eggNOG" id="ENOG5033SX4">
    <property type="taxonomic scope" value="Bacteria"/>
</dbReference>
<dbReference type="InterPro" id="IPR038330">
    <property type="entry name" value="TspO/MBR-related_sf"/>
</dbReference>
<sequence length="201" mass="21689">MNLRVHEERRMHIANGTARERALAGREAFELDHRERHHPVAQVAFGAALAGGAIIAAMIMGRRHERALDDEMYAVEFAEMHEPVAHQPKPLTSLLLPPLFIAMTLSGLRTWNAPSSPARTRALTIWSLVQGFNALWLGLGAKRVGGQLGAATASMAASAAYALEARKVGGGTAPDLGWLGVANALTSQLWRRSVPRGPTLH</sequence>
<gene>
    <name evidence="7" type="ordered locus">CC_3260</name>
</gene>
<evidence type="ECO:0000256" key="1">
    <source>
        <dbReference type="ARBA" id="ARBA00004141"/>
    </source>
</evidence>
<evidence type="ECO:0008006" key="9">
    <source>
        <dbReference type="Google" id="ProtNLM"/>
    </source>
</evidence>
<dbReference type="KEGG" id="ccr:CC_3260"/>
<reference evidence="7 8" key="1">
    <citation type="journal article" date="2001" name="Proc. Natl. Acad. Sci. U.S.A.">
        <title>Complete genome sequence of Caulobacter crescentus.</title>
        <authorList>
            <person name="Nierman W.C."/>
            <person name="Feldblyum T.V."/>
            <person name="Laub M.T."/>
            <person name="Paulsen I.T."/>
            <person name="Nelson K.E."/>
            <person name="Eisen J.A."/>
            <person name="Heidelberg J.F."/>
            <person name="Alley M.R."/>
            <person name="Ohta N."/>
            <person name="Maddock J.R."/>
            <person name="Potocka I."/>
            <person name="Nelson W.C."/>
            <person name="Newton A."/>
            <person name="Stephens C."/>
            <person name="Phadke N.D."/>
            <person name="Ely B."/>
            <person name="DeBoy R.T."/>
            <person name="Dodson R.J."/>
            <person name="Durkin A.S."/>
            <person name="Gwinn M.L."/>
            <person name="Haft D.H."/>
            <person name="Kolonay J.F."/>
            <person name="Smit J."/>
            <person name="Craven M.B."/>
            <person name="Khouri H."/>
            <person name="Shetty J."/>
            <person name="Berry K."/>
            <person name="Utterback T."/>
            <person name="Tran K."/>
            <person name="Wolf A."/>
            <person name="Vamathevan J."/>
            <person name="Ermolaeva M."/>
            <person name="White O."/>
            <person name="Salzberg S.L."/>
            <person name="Venter J.C."/>
            <person name="Shapiro L."/>
            <person name="Fraser C.M."/>
        </authorList>
    </citation>
    <scope>NUCLEOTIDE SEQUENCE [LARGE SCALE GENOMIC DNA]</scope>
    <source>
        <strain evidence="8">ATCC 19089 / CB15</strain>
    </source>
</reference>
<dbReference type="Gene3D" id="1.20.1260.100">
    <property type="entry name" value="TspO/MBR protein"/>
    <property type="match status" value="1"/>
</dbReference>
<evidence type="ECO:0000256" key="3">
    <source>
        <dbReference type="ARBA" id="ARBA00022692"/>
    </source>
</evidence>
<dbReference type="Pfam" id="PF03073">
    <property type="entry name" value="TspO_MBR"/>
    <property type="match status" value="1"/>
</dbReference>
<feature type="transmembrane region" description="Helical" evidence="6">
    <location>
        <begin position="40"/>
        <end position="60"/>
    </location>
</feature>
<dbReference type="PIR" id="B87653">
    <property type="entry name" value="B87653"/>
</dbReference>
<evidence type="ECO:0000256" key="5">
    <source>
        <dbReference type="ARBA" id="ARBA00023136"/>
    </source>
</evidence>
<dbReference type="AlphaFoldDB" id="Q9A3E4"/>
<name>Q9A3E4_CAUVC</name>